<name>A0A7C5T1K1_9AQUI</name>
<protein>
    <submittedName>
        <fullName evidence="1">Twitching motility protein</fullName>
    </submittedName>
</protein>
<comment type="caution">
    <text evidence="1">The sequence shown here is derived from an EMBL/GenBank/DDBJ whole genome shotgun (WGS) entry which is preliminary data.</text>
</comment>
<organism evidence="1">
    <name type="scientific">Thermocrinis ruber</name>
    <dbReference type="NCBI Taxonomy" id="75906"/>
    <lineage>
        <taxon>Bacteria</taxon>
        <taxon>Pseudomonadati</taxon>
        <taxon>Aquificota</taxon>
        <taxon>Aquificia</taxon>
        <taxon>Aquificales</taxon>
        <taxon>Aquificaceae</taxon>
        <taxon>Thermocrinis</taxon>
    </lineage>
</organism>
<reference evidence="1" key="1">
    <citation type="journal article" date="2020" name="mSystems">
        <title>Genome- and Community-Level Interaction Insights into Carbon Utilization and Element Cycling Functions of Hydrothermarchaeota in Hydrothermal Sediment.</title>
        <authorList>
            <person name="Zhou Z."/>
            <person name="Liu Y."/>
            <person name="Xu W."/>
            <person name="Pan J."/>
            <person name="Luo Z.H."/>
            <person name="Li M."/>
        </authorList>
    </citation>
    <scope>NUCLEOTIDE SEQUENCE [LARGE SCALE GENOMIC DNA]</scope>
    <source>
        <strain evidence="1">SpSt-114</strain>
    </source>
</reference>
<dbReference type="EMBL" id="DSAC01000085">
    <property type="protein sequence ID" value="HHO74319.1"/>
    <property type="molecule type" value="Genomic_DNA"/>
</dbReference>
<dbReference type="AlphaFoldDB" id="A0A7C5T1K1"/>
<dbReference type="Gene3D" id="3.40.50.300">
    <property type="entry name" value="P-loop containing nucleotide triphosphate hydrolases"/>
    <property type="match status" value="1"/>
</dbReference>
<evidence type="ECO:0000313" key="1">
    <source>
        <dbReference type="EMBL" id="HHO74319.1"/>
    </source>
</evidence>
<gene>
    <name evidence="1" type="ORF">ENN04_06785</name>
</gene>
<accession>A0A7C5T1K1</accession>
<dbReference type="InterPro" id="IPR027417">
    <property type="entry name" value="P-loop_NTPase"/>
</dbReference>
<sequence>MNYAPQILNYLGSVSTVSEVFLAPNASPMERKEGKLIRFMSVVLTSEDIRDTLVALKSYASGSLGPLGKEGSFSFGIHKSGRFRVTYMTQRGSYVISIVKTPFEVPTIEELCQDPSYVIKEINQIVGNLSGSCVVIMGKDHIKASMFAYSLLQHVSINFSKVIYILEEPLNYLLKHGNSLVIQREIGTDVETLQEGLGDAMLIKPNILYIGYTESFNEREIGEIVRILESGTLVFVNIPYISQQKLAYDLKALVSFTERIIMLEEEKEVIKVSFREIQLREWENR</sequence>
<dbReference type="Gene3D" id="3.30.450.90">
    <property type="match status" value="1"/>
</dbReference>
<proteinExistence type="predicted"/>